<keyword evidence="2" id="KW-1185">Reference proteome</keyword>
<proteinExistence type="predicted"/>
<name>A0ACB8RJ27_9AGAM</name>
<dbReference type="Proteomes" id="UP000814033">
    <property type="component" value="Unassembled WGS sequence"/>
</dbReference>
<reference evidence="1" key="2">
    <citation type="journal article" date="2022" name="New Phytol.">
        <title>Evolutionary transition to the ectomycorrhizal habit in the genomes of a hyperdiverse lineage of mushroom-forming fungi.</title>
        <authorList>
            <person name="Looney B."/>
            <person name="Miyauchi S."/>
            <person name="Morin E."/>
            <person name="Drula E."/>
            <person name="Courty P.E."/>
            <person name="Kohler A."/>
            <person name="Kuo A."/>
            <person name="LaButti K."/>
            <person name="Pangilinan J."/>
            <person name="Lipzen A."/>
            <person name="Riley R."/>
            <person name="Andreopoulos W."/>
            <person name="He G."/>
            <person name="Johnson J."/>
            <person name="Nolan M."/>
            <person name="Tritt A."/>
            <person name="Barry K.W."/>
            <person name="Grigoriev I.V."/>
            <person name="Nagy L.G."/>
            <person name="Hibbett D."/>
            <person name="Henrissat B."/>
            <person name="Matheny P.B."/>
            <person name="Labbe J."/>
            <person name="Martin F.M."/>
        </authorList>
    </citation>
    <scope>NUCLEOTIDE SEQUENCE</scope>
    <source>
        <strain evidence="1">FP105234-sp</strain>
    </source>
</reference>
<comment type="caution">
    <text evidence="1">The sequence shown here is derived from an EMBL/GenBank/DDBJ whole genome shotgun (WGS) entry which is preliminary data.</text>
</comment>
<sequence>MELRFSRNSLFNTVLRDTQGTPLFRIDTRKGPRKVSLTNVSRFVGGVDEPSREMLADGTSRNVTGDGASDTDILLMGLQEEQVAQIEWHQWSQSIFRIRGQTKEVKEYMPHRGVLRRQRIFTASNGQKYKWQLGYTTCWLQPDDGKDTVLARFHRSSLGIIGKKHRAYLEVTQEVIPIIDEVIMTFIWVETRREDRQK</sequence>
<gene>
    <name evidence="1" type="ORF">FA95DRAFT_1608806</name>
</gene>
<reference evidence="1" key="1">
    <citation type="submission" date="2021-02" db="EMBL/GenBank/DDBJ databases">
        <authorList>
            <consortium name="DOE Joint Genome Institute"/>
            <person name="Ahrendt S."/>
            <person name="Looney B.P."/>
            <person name="Miyauchi S."/>
            <person name="Morin E."/>
            <person name="Drula E."/>
            <person name="Courty P.E."/>
            <person name="Chicoki N."/>
            <person name="Fauchery L."/>
            <person name="Kohler A."/>
            <person name="Kuo A."/>
            <person name="Labutti K."/>
            <person name="Pangilinan J."/>
            <person name="Lipzen A."/>
            <person name="Riley R."/>
            <person name="Andreopoulos W."/>
            <person name="He G."/>
            <person name="Johnson J."/>
            <person name="Barry K.W."/>
            <person name="Grigoriev I.V."/>
            <person name="Nagy L."/>
            <person name="Hibbett D."/>
            <person name="Henrissat B."/>
            <person name="Matheny P.B."/>
            <person name="Labbe J."/>
            <person name="Martin F."/>
        </authorList>
    </citation>
    <scope>NUCLEOTIDE SEQUENCE</scope>
    <source>
        <strain evidence="1">FP105234-sp</strain>
    </source>
</reference>
<dbReference type="EMBL" id="MU275993">
    <property type="protein sequence ID" value="KAI0044128.1"/>
    <property type="molecule type" value="Genomic_DNA"/>
</dbReference>
<accession>A0ACB8RJ27</accession>
<evidence type="ECO:0000313" key="2">
    <source>
        <dbReference type="Proteomes" id="UP000814033"/>
    </source>
</evidence>
<organism evidence="1 2">
    <name type="scientific">Auriscalpium vulgare</name>
    <dbReference type="NCBI Taxonomy" id="40419"/>
    <lineage>
        <taxon>Eukaryota</taxon>
        <taxon>Fungi</taxon>
        <taxon>Dikarya</taxon>
        <taxon>Basidiomycota</taxon>
        <taxon>Agaricomycotina</taxon>
        <taxon>Agaricomycetes</taxon>
        <taxon>Russulales</taxon>
        <taxon>Auriscalpiaceae</taxon>
        <taxon>Auriscalpium</taxon>
    </lineage>
</organism>
<protein>
    <submittedName>
        <fullName evidence="1">Uncharacterized protein</fullName>
    </submittedName>
</protein>
<evidence type="ECO:0000313" key="1">
    <source>
        <dbReference type="EMBL" id="KAI0044128.1"/>
    </source>
</evidence>